<name>A0A2U8WEJ6_9HYPH</name>
<proteinExistence type="predicted"/>
<feature type="transmembrane region" description="Helical" evidence="5">
    <location>
        <begin position="136"/>
        <end position="155"/>
    </location>
</feature>
<dbReference type="PANTHER" id="PTHR43652:SF2">
    <property type="entry name" value="BASIC AMINO ACID ANTIPORTER YFCC-RELATED"/>
    <property type="match status" value="1"/>
</dbReference>
<dbReference type="KEGG" id="mets:DK389_29995"/>
<comment type="subcellular location">
    <subcellularLocation>
        <location evidence="1">Membrane</location>
        <topology evidence="1">Multi-pass membrane protein</topology>
    </subcellularLocation>
</comment>
<reference evidence="7" key="1">
    <citation type="submission" date="2018-05" db="EMBL/GenBank/DDBJ databases">
        <title>Complete Genome Sequence of Methylobacterium sp. 17SD2-17.</title>
        <authorList>
            <person name="Srinivasan S."/>
        </authorList>
    </citation>
    <scope>NUCLEOTIDE SEQUENCE [LARGE SCALE GENOMIC DNA]</scope>
    <source>
        <strain evidence="7">17SD2-17</strain>
    </source>
</reference>
<keyword evidence="2 5" id="KW-0812">Transmembrane</keyword>
<accession>A0A2U8WEJ6</accession>
<keyword evidence="4 5" id="KW-0472">Membrane</keyword>
<dbReference type="PANTHER" id="PTHR43652">
    <property type="entry name" value="BASIC AMINO ACID ANTIPORTER YFCC-RELATED"/>
    <property type="match status" value="1"/>
</dbReference>
<evidence type="ECO:0000256" key="1">
    <source>
        <dbReference type="ARBA" id="ARBA00004141"/>
    </source>
</evidence>
<feature type="transmembrane region" description="Helical" evidence="5">
    <location>
        <begin position="42"/>
        <end position="62"/>
    </location>
</feature>
<dbReference type="GO" id="GO:0022857">
    <property type="term" value="F:transmembrane transporter activity"/>
    <property type="evidence" value="ECO:0007669"/>
    <property type="project" value="InterPro"/>
</dbReference>
<dbReference type="Pfam" id="PF00939">
    <property type="entry name" value="Na_sulph_symp"/>
    <property type="match status" value="1"/>
</dbReference>
<evidence type="ECO:0000256" key="5">
    <source>
        <dbReference type="SAM" id="Phobius"/>
    </source>
</evidence>
<feature type="transmembrane region" description="Helical" evidence="5">
    <location>
        <begin position="299"/>
        <end position="321"/>
    </location>
</feature>
<dbReference type="AlphaFoldDB" id="A0A2U8WEJ6"/>
<feature type="transmembrane region" description="Helical" evidence="5">
    <location>
        <begin position="162"/>
        <end position="181"/>
    </location>
</feature>
<organism evidence="6 7">
    <name type="scientific">Methylobacterium durans</name>
    <dbReference type="NCBI Taxonomy" id="2202825"/>
    <lineage>
        <taxon>Bacteria</taxon>
        <taxon>Pseudomonadati</taxon>
        <taxon>Pseudomonadota</taxon>
        <taxon>Alphaproteobacteria</taxon>
        <taxon>Hyphomicrobiales</taxon>
        <taxon>Methylobacteriaceae</taxon>
        <taxon>Methylobacterium</taxon>
    </lineage>
</organism>
<evidence type="ECO:0000256" key="2">
    <source>
        <dbReference type="ARBA" id="ARBA00022692"/>
    </source>
</evidence>
<dbReference type="InterPro" id="IPR051679">
    <property type="entry name" value="DASS-Related_Transporters"/>
</dbReference>
<dbReference type="GO" id="GO:0005886">
    <property type="term" value="C:plasma membrane"/>
    <property type="evidence" value="ECO:0007669"/>
    <property type="project" value="TreeGrafter"/>
</dbReference>
<feature type="transmembrane region" description="Helical" evidence="5">
    <location>
        <begin position="201"/>
        <end position="223"/>
    </location>
</feature>
<dbReference type="EMBL" id="CP029550">
    <property type="protein sequence ID" value="AWN43968.1"/>
    <property type="molecule type" value="Genomic_DNA"/>
</dbReference>
<keyword evidence="7" id="KW-1185">Reference proteome</keyword>
<feature type="transmembrane region" description="Helical" evidence="5">
    <location>
        <begin position="68"/>
        <end position="90"/>
    </location>
</feature>
<dbReference type="InterPro" id="IPR001898">
    <property type="entry name" value="SLC13A/DASS"/>
</dbReference>
<feature type="transmembrane region" description="Helical" evidence="5">
    <location>
        <begin position="379"/>
        <end position="399"/>
    </location>
</feature>
<evidence type="ECO:0000256" key="4">
    <source>
        <dbReference type="ARBA" id="ARBA00023136"/>
    </source>
</evidence>
<evidence type="ECO:0000256" key="3">
    <source>
        <dbReference type="ARBA" id="ARBA00022989"/>
    </source>
</evidence>
<evidence type="ECO:0000313" key="6">
    <source>
        <dbReference type="EMBL" id="AWN43968.1"/>
    </source>
</evidence>
<feature type="transmembrane region" description="Helical" evidence="5">
    <location>
        <begin position="14"/>
        <end position="35"/>
    </location>
</feature>
<sequence length="446" mass="46335">MQAQAPLDGFLNGWLAGLTGGDAALLITAALLVLCMGLWATASVAEVVTAMLFFAAAMLFRLGAPSTVFSGFASSAFWLVLSGMVVGLAMTRTGLGARLARSLSGHLGGSYPRLIAGLTAFSFALAFVMPSNLGRIALLVPVVLALCDAFGLAAGRKGRTGAVLAVGVATPILPANVPNLVMAGTAEVQHGLHLAYLPYLWLHAPVLALVKGAFLVWLTLRIFPDRLEAPAASLPPLPPLSGEERRLALILVGTLALWVTDSLHHIAPAWVGLSAAVICLLPRIGVLRPEAFGAVNLRTCFYIAALLGLVALVNETGLGARLGHALLAVAPLEPDAPARNFGVLTLIASALALVVTANGAPALYTALASEMSRATGLDLMSVVMVQVVGYSTLFLPYQAPPIVFASDLGRVALADATRLTLALGLVSLIVVAPLDYLWWRILGQMP</sequence>
<keyword evidence="3 5" id="KW-1133">Transmembrane helix</keyword>
<feature type="transmembrane region" description="Helical" evidence="5">
    <location>
        <begin position="419"/>
        <end position="439"/>
    </location>
</feature>
<dbReference type="OrthoDB" id="5460483at2"/>
<protein>
    <submittedName>
        <fullName evidence="6">Citrate transporter</fullName>
    </submittedName>
</protein>
<feature type="transmembrane region" description="Helical" evidence="5">
    <location>
        <begin position="111"/>
        <end position="130"/>
    </location>
</feature>
<evidence type="ECO:0000313" key="7">
    <source>
        <dbReference type="Proteomes" id="UP000245926"/>
    </source>
</evidence>
<feature type="transmembrane region" description="Helical" evidence="5">
    <location>
        <begin position="341"/>
        <end position="367"/>
    </location>
</feature>
<gene>
    <name evidence="6" type="ORF">DK389_29995</name>
</gene>
<dbReference type="Proteomes" id="UP000245926">
    <property type="component" value="Chromosome"/>
</dbReference>